<sequence length="332" mass="37260">MFASRFAVGKSTVTQAIPSGVVRLNPLCNQFPHLQRRTAYRIGYPGGGPRYSRFDRVNYLKARWSQSPVVRYGAVCLVGCGVYFYTSNLEEVPVSGRRRFNIVSPEVEEEFAKQMYRQALQQFGNKVLPAYHPDSRLVQRVLNRLIPASGLGDEKWEIHVINDPKQINAFVVPGGKVFVFSGILPICETEDGLAVVLGHEIAHNVAHHSAERLSQVMWMYIGMWALSSLFGSPDFLSQILIDFGFMRPGSRKQESEADYIGLKSKSHGQDPGVVGHLLLANNIIWWNLLFAHELPGSLKLRTRVLKAIAAEFYTMPKTSEMHIASLSGNMHM</sequence>
<keyword evidence="9" id="KW-1185">Reference proteome</keyword>
<evidence type="ECO:0000256" key="1">
    <source>
        <dbReference type="ARBA" id="ARBA00022670"/>
    </source>
</evidence>
<keyword evidence="3 6" id="KW-0378">Hydrolase</keyword>
<comment type="caution">
    <text evidence="8">The sequence shown here is derived from an EMBL/GenBank/DDBJ whole genome shotgun (WGS) entry which is preliminary data.</text>
</comment>
<dbReference type="GO" id="GO:0034982">
    <property type="term" value="P:mitochondrial protein processing"/>
    <property type="evidence" value="ECO:0007669"/>
    <property type="project" value="TreeGrafter"/>
</dbReference>
<organism evidence="8 9">
    <name type="scientific">Trichoglossum hirsutum</name>
    <dbReference type="NCBI Taxonomy" id="265104"/>
    <lineage>
        <taxon>Eukaryota</taxon>
        <taxon>Fungi</taxon>
        <taxon>Dikarya</taxon>
        <taxon>Ascomycota</taxon>
        <taxon>Pezizomycotina</taxon>
        <taxon>Geoglossomycetes</taxon>
        <taxon>Geoglossales</taxon>
        <taxon>Geoglossaceae</taxon>
        <taxon>Trichoglossum</taxon>
    </lineage>
</organism>
<dbReference type="Gene3D" id="3.30.2010.10">
    <property type="entry name" value="Metalloproteases ('zincins'), catalytic domain"/>
    <property type="match status" value="1"/>
</dbReference>
<dbReference type="InterPro" id="IPR001915">
    <property type="entry name" value="Peptidase_M48"/>
</dbReference>
<keyword evidence="1 6" id="KW-0645">Protease</keyword>
<keyword evidence="2" id="KW-0479">Metal-binding</keyword>
<keyword evidence="4 6" id="KW-0862">Zinc</keyword>
<accession>A0A9P8RTH0</accession>
<dbReference type="GO" id="GO:0004222">
    <property type="term" value="F:metalloendopeptidase activity"/>
    <property type="evidence" value="ECO:0007669"/>
    <property type="project" value="InterPro"/>
</dbReference>
<dbReference type="Proteomes" id="UP000750711">
    <property type="component" value="Unassembled WGS sequence"/>
</dbReference>
<dbReference type="GO" id="GO:0005743">
    <property type="term" value="C:mitochondrial inner membrane"/>
    <property type="evidence" value="ECO:0007669"/>
    <property type="project" value="TreeGrafter"/>
</dbReference>
<dbReference type="PANTHER" id="PTHR22726">
    <property type="entry name" value="METALLOENDOPEPTIDASE OMA1"/>
    <property type="match status" value="1"/>
</dbReference>
<comment type="similarity">
    <text evidence="6">Belongs to the peptidase M48 family.</text>
</comment>
<evidence type="ECO:0000313" key="8">
    <source>
        <dbReference type="EMBL" id="KAH0565637.1"/>
    </source>
</evidence>
<evidence type="ECO:0000256" key="2">
    <source>
        <dbReference type="ARBA" id="ARBA00022723"/>
    </source>
</evidence>
<evidence type="ECO:0000256" key="3">
    <source>
        <dbReference type="ARBA" id="ARBA00022801"/>
    </source>
</evidence>
<evidence type="ECO:0000313" key="9">
    <source>
        <dbReference type="Proteomes" id="UP000750711"/>
    </source>
</evidence>
<protein>
    <recommendedName>
        <fullName evidence="7">Peptidase M48 domain-containing protein</fullName>
    </recommendedName>
</protein>
<dbReference type="PANTHER" id="PTHR22726:SF1">
    <property type="entry name" value="METALLOENDOPEPTIDASE OMA1, MITOCHONDRIAL"/>
    <property type="match status" value="1"/>
</dbReference>
<dbReference type="EMBL" id="JAGHQM010000074">
    <property type="protein sequence ID" value="KAH0565637.1"/>
    <property type="molecule type" value="Genomic_DNA"/>
</dbReference>
<dbReference type="CDD" id="cd07331">
    <property type="entry name" value="M48C_Oma1_like"/>
    <property type="match status" value="1"/>
</dbReference>
<dbReference type="GO" id="GO:0006515">
    <property type="term" value="P:protein quality control for misfolded or incompletely synthesized proteins"/>
    <property type="evidence" value="ECO:0007669"/>
    <property type="project" value="TreeGrafter"/>
</dbReference>
<gene>
    <name evidence="8" type="ORF">GP486_000969</name>
</gene>
<proteinExistence type="inferred from homology"/>
<dbReference type="GO" id="GO:0046872">
    <property type="term" value="F:metal ion binding"/>
    <property type="evidence" value="ECO:0007669"/>
    <property type="project" value="UniProtKB-KW"/>
</dbReference>
<evidence type="ECO:0000256" key="4">
    <source>
        <dbReference type="ARBA" id="ARBA00022833"/>
    </source>
</evidence>
<evidence type="ECO:0000256" key="6">
    <source>
        <dbReference type="RuleBase" id="RU003983"/>
    </source>
</evidence>
<reference evidence="8" key="1">
    <citation type="submission" date="2021-03" db="EMBL/GenBank/DDBJ databases">
        <title>Comparative genomics and phylogenomic investigation of the class Geoglossomycetes provide insights into ecological specialization and systematics.</title>
        <authorList>
            <person name="Melie T."/>
            <person name="Pirro S."/>
            <person name="Miller A.N."/>
            <person name="Quandt A."/>
        </authorList>
    </citation>
    <scope>NUCLEOTIDE SEQUENCE</scope>
    <source>
        <strain evidence="8">CAQ_001_2017</strain>
    </source>
</reference>
<dbReference type="AlphaFoldDB" id="A0A9P8RTH0"/>
<keyword evidence="5 6" id="KW-0482">Metalloprotease</keyword>
<evidence type="ECO:0000259" key="7">
    <source>
        <dbReference type="Pfam" id="PF01435"/>
    </source>
</evidence>
<name>A0A9P8RTH0_9PEZI</name>
<dbReference type="InterPro" id="IPR051156">
    <property type="entry name" value="Mito/Outer_Membr_Metalloprot"/>
</dbReference>
<comment type="cofactor">
    <cofactor evidence="6">
        <name>Zn(2+)</name>
        <dbReference type="ChEBI" id="CHEBI:29105"/>
    </cofactor>
    <text evidence="6">Binds 1 zinc ion per subunit.</text>
</comment>
<evidence type="ECO:0000256" key="5">
    <source>
        <dbReference type="ARBA" id="ARBA00023049"/>
    </source>
</evidence>
<feature type="domain" description="Peptidase M48" evidence="7">
    <location>
        <begin position="137"/>
        <end position="266"/>
    </location>
</feature>
<dbReference type="Pfam" id="PF01435">
    <property type="entry name" value="Peptidase_M48"/>
    <property type="match status" value="1"/>
</dbReference>